<dbReference type="Pfam" id="PF13561">
    <property type="entry name" value="adh_short_C2"/>
    <property type="match status" value="1"/>
</dbReference>
<dbReference type="RefSeq" id="WP_179913711.1">
    <property type="nucleotide sequence ID" value="NZ_JACBYE010000029.1"/>
</dbReference>
<dbReference type="PANTHER" id="PTHR42760:SF78">
    <property type="entry name" value="3-OXOACYL-[ACYL-CARRIER-PROTEIN] REDUCTASE [NADH]"/>
    <property type="match status" value="1"/>
</dbReference>
<dbReference type="SUPFAM" id="SSF51735">
    <property type="entry name" value="NAD(P)-binding Rossmann-fold domains"/>
    <property type="match status" value="2"/>
</dbReference>
<proteinExistence type="inferred from homology"/>
<organism evidence="3 4">
    <name type="scientific">Sanguibacter inulinus</name>
    <dbReference type="NCBI Taxonomy" id="60922"/>
    <lineage>
        <taxon>Bacteria</taxon>
        <taxon>Bacillati</taxon>
        <taxon>Actinomycetota</taxon>
        <taxon>Actinomycetes</taxon>
        <taxon>Micrococcales</taxon>
        <taxon>Sanguibacteraceae</taxon>
        <taxon>Sanguibacter</taxon>
    </lineage>
</organism>
<dbReference type="InterPro" id="IPR020904">
    <property type="entry name" value="Sc_DH/Rdtase_CS"/>
</dbReference>
<reference evidence="3 4" key="1">
    <citation type="submission" date="2020-07" db="EMBL/GenBank/DDBJ databases">
        <title>MOT database genomes.</title>
        <authorList>
            <person name="Joseph S."/>
            <person name="Aduse-Opoku J."/>
            <person name="Hashim A."/>
            <person name="Wade W."/>
            <person name="Curtis M."/>
        </authorList>
    </citation>
    <scope>NUCLEOTIDE SEQUENCE [LARGE SCALE GENOMIC DNA]</scope>
    <source>
        <strain evidence="3 4">DSM 100099</strain>
    </source>
</reference>
<name>A0A853EWT0_9MICO</name>
<dbReference type="PRINTS" id="PR00080">
    <property type="entry name" value="SDRFAMILY"/>
</dbReference>
<dbReference type="PRINTS" id="PR00081">
    <property type="entry name" value="GDHRDH"/>
</dbReference>
<evidence type="ECO:0000313" key="4">
    <source>
        <dbReference type="Proteomes" id="UP000561011"/>
    </source>
</evidence>
<dbReference type="InterPro" id="IPR036291">
    <property type="entry name" value="NAD(P)-bd_dom_sf"/>
</dbReference>
<accession>A0A853EWT0</accession>
<comment type="caution">
    <text evidence="3">The sequence shown here is derived from an EMBL/GenBank/DDBJ whole genome shotgun (WGS) entry which is preliminary data.</text>
</comment>
<dbReference type="FunFam" id="3.40.50.720:FF:000338">
    <property type="entry name" value="3-oxoacyl-ACP reductase FabG"/>
    <property type="match status" value="1"/>
</dbReference>
<dbReference type="AlphaFoldDB" id="A0A853EWT0"/>
<dbReference type="PANTHER" id="PTHR42760">
    <property type="entry name" value="SHORT-CHAIN DEHYDROGENASES/REDUCTASES FAMILY MEMBER"/>
    <property type="match status" value="1"/>
</dbReference>
<sequence length="456" mass="46290">MSDGYISLVNGGIGGKVAKTLGLPRPSVLRRYTEGATLTAGPVLVLGSTTGTGEDSDIVAQLLLSTGFAAPDLEVHRAVLGTEHVSWGAVVLVLTEVEHPDDLSGPALDLASTLRSLAPGGRVVTISRAATDDDAPAVAAARQGVDGLLRSVAKELRGGSTANGIVLTDDVDLSAPSVGAALRFLMSARSAYVDGQSLTVGSTAGSSSDWDRPLDGRVAVVTGAAQGIGAAIAETLARDGARVVVVDVPAAGEALAGVANRIKGTALQLDITAPDAGEKIIEHAVSRHGSIDIVVHNAGITRDKLLANMTPEKWDAVLAVNIAAQLRINDTLMRSPAFVDAPRIISLASTSGIAGNRGQTNYAASKAGVIGMVRPTGKLMAKVDGTANAVAPGFIETEMTARMPFATREVARRLSSVQQGGLPIDVAEAVAFLASPAAGGINGTVLRVCGQSMVGA</sequence>
<dbReference type="InterPro" id="IPR002347">
    <property type="entry name" value="SDR_fam"/>
</dbReference>
<evidence type="ECO:0000256" key="1">
    <source>
        <dbReference type="ARBA" id="ARBA00006484"/>
    </source>
</evidence>
<keyword evidence="4" id="KW-1185">Reference proteome</keyword>
<dbReference type="Proteomes" id="UP000561011">
    <property type="component" value="Unassembled WGS sequence"/>
</dbReference>
<comment type="similarity">
    <text evidence="1">Belongs to the short-chain dehydrogenases/reductases (SDR) family.</text>
</comment>
<dbReference type="GO" id="GO:0016616">
    <property type="term" value="F:oxidoreductase activity, acting on the CH-OH group of donors, NAD or NADP as acceptor"/>
    <property type="evidence" value="ECO:0007669"/>
    <property type="project" value="TreeGrafter"/>
</dbReference>
<dbReference type="EMBL" id="JACBYE010000029">
    <property type="protein sequence ID" value="NYS94264.1"/>
    <property type="molecule type" value="Genomic_DNA"/>
</dbReference>
<gene>
    <name evidence="3" type="ORF">HZZ10_12135</name>
</gene>
<dbReference type="Gene3D" id="3.40.50.720">
    <property type="entry name" value="NAD(P)-binding Rossmann-like Domain"/>
    <property type="match status" value="2"/>
</dbReference>
<protein>
    <submittedName>
        <fullName evidence="3">3-oxoacyl-ACP reductase</fullName>
    </submittedName>
</protein>
<dbReference type="PROSITE" id="PS00061">
    <property type="entry name" value="ADH_SHORT"/>
    <property type="match status" value="1"/>
</dbReference>
<dbReference type="SMART" id="SM00822">
    <property type="entry name" value="PKS_KR"/>
    <property type="match status" value="1"/>
</dbReference>
<evidence type="ECO:0000259" key="2">
    <source>
        <dbReference type="SMART" id="SM00822"/>
    </source>
</evidence>
<dbReference type="InterPro" id="IPR057326">
    <property type="entry name" value="KR_dom"/>
</dbReference>
<evidence type="ECO:0000313" key="3">
    <source>
        <dbReference type="EMBL" id="NYS94264.1"/>
    </source>
</evidence>
<dbReference type="NCBIfam" id="NF006110">
    <property type="entry name" value="PRK08261.1"/>
    <property type="match status" value="1"/>
</dbReference>
<feature type="domain" description="Ketoreductase" evidence="2">
    <location>
        <begin position="217"/>
        <end position="393"/>
    </location>
</feature>